<sequence>MPNQASYPELLNLPAESPLFGQLMLRDLLLPELLGDEDTMIAYWAGRAMARRLPVEEEALPELFTRLGLGDLKAAAAKRKSRTYLLSGTIVETRLKHFSAPDFRFEAGFLAQSLQQVMGIVVEANAESDPKLKQVTVTVALDPTTPQPIAKTFYSLT</sequence>
<evidence type="ECO:0000313" key="1">
    <source>
        <dbReference type="EMBL" id="MFD1431307.1"/>
    </source>
</evidence>
<reference evidence="2" key="1">
    <citation type="journal article" date="2019" name="Int. J. Syst. Evol. Microbiol.">
        <title>The Global Catalogue of Microorganisms (GCM) 10K type strain sequencing project: providing services to taxonomists for standard genome sequencing and annotation.</title>
        <authorList>
            <consortium name="The Broad Institute Genomics Platform"/>
            <consortium name="The Broad Institute Genome Sequencing Center for Infectious Disease"/>
            <person name="Wu L."/>
            <person name="Ma J."/>
        </authorList>
    </citation>
    <scope>NUCLEOTIDE SEQUENCE [LARGE SCALE GENOMIC DNA]</scope>
    <source>
        <strain evidence="2">CCM 8947</strain>
    </source>
</reference>
<dbReference type="Proteomes" id="UP001597192">
    <property type="component" value="Unassembled WGS sequence"/>
</dbReference>
<gene>
    <name evidence="1" type="ORF">ACFQ47_01110</name>
</gene>
<organism evidence="1 2">
    <name type="scientific">Lacticaseibacillus yichunensis</name>
    <dbReference type="NCBI Taxonomy" id="2486015"/>
    <lineage>
        <taxon>Bacteria</taxon>
        <taxon>Bacillati</taxon>
        <taxon>Bacillota</taxon>
        <taxon>Bacilli</taxon>
        <taxon>Lactobacillales</taxon>
        <taxon>Lactobacillaceae</taxon>
        <taxon>Lacticaseibacillus</taxon>
    </lineage>
</organism>
<protein>
    <submittedName>
        <fullName evidence="1">DUF2507 domain-containing protein</fullName>
    </submittedName>
</protein>
<comment type="caution">
    <text evidence="1">The sequence shown here is derived from an EMBL/GenBank/DDBJ whole genome shotgun (WGS) entry which is preliminary data.</text>
</comment>
<dbReference type="Pfam" id="PF10702">
    <property type="entry name" value="DUF2507"/>
    <property type="match status" value="1"/>
</dbReference>
<dbReference type="Gene3D" id="3.30.1380.20">
    <property type="entry name" value="Trafficking protein particle complex subunit 3"/>
    <property type="match status" value="1"/>
</dbReference>
<dbReference type="InterPro" id="IPR024096">
    <property type="entry name" value="NO_sig/Golgi_transp_ligand-bd"/>
</dbReference>
<name>A0ABW4CKU3_9LACO</name>
<proteinExistence type="predicted"/>
<keyword evidence="2" id="KW-1185">Reference proteome</keyword>
<accession>A0ABW4CKU3</accession>
<dbReference type="RefSeq" id="WP_125696571.1">
    <property type="nucleotide sequence ID" value="NZ_JBHTOG010000003.1"/>
</dbReference>
<dbReference type="InterPro" id="IPR019642">
    <property type="entry name" value="DUF2507"/>
</dbReference>
<dbReference type="SUPFAM" id="SSF111126">
    <property type="entry name" value="Ligand-binding domain in the NO signalling and Golgi transport"/>
    <property type="match status" value="1"/>
</dbReference>
<evidence type="ECO:0000313" key="2">
    <source>
        <dbReference type="Proteomes" id="UP001597192"/>
    </source>
</evidence>
<dbReference type="EMBL" id="JBHTOG010000003">
    <property type="protein sequence ID" value="MFD1431307.1"/>
    <property type="molecule type" value="Genomic_DNA"/>
</dbReference>